<accession>A0A1M8ACC5</accession>
<dbReference type="PANTHER" id="PTHR19857">
    <property type="entry name" value="MITOCHONDRIAL DIVISION PROTEIN 1-RELATED"/>
    <property type="match status" value="1"/>
</dbReference>
<dbReference type="AlphaFoldDB" id="A0A1M8ACC5"/>
<evidence type="ECO:0000313" key="4">
    <source>
        <dbReference type="EMBL" id="SHO80126.1"/>
    </source>
</evidence>
<dbReference type="PANTHER" id="PTHR19857:SF8">
    <property type="entry name" value="ANGIO-ASSOCIATED MIGRATORY CELL PROTEIN"/>
    <property type="match status" value="1"/>
</dbReference>
<dbReference type="OMA" id="GPDEVMW"/>
<dbReference type="EMBL" id="LT671828">
    <property type="protein sequence ID" value="SHO80126.1"/>
    <property type="molecule type" value="Genomic_DNA"/>
</dbReference>
<feature type="repeat" description="WD" evidence="3">
    <location>
        <begin position="220"/>
        <end position="261"/>
    </location>
</feature>
<dbReference type="InterPro" id="IPR001680">
    <property type="entry name" value="WD40_rpt"/>
</dbReference>
<dbReference type="PROSITE" id="PS00678">
    <property type="entry name" value="WD_REPEATS_1"/>
    <property type="match status" value="1"/>
</dbReference>
<dbReference type="InterPro" id="IPR051179">
    <property type="entry name" value="WD_repeat_multifunction"/>
</dbReference>
<sequence length="473" mass="50365">MMEACEAGRRAGHRLIQHRPLFSLATKRTDMDGAWHPTAEEAQEPADLRIVADDVDADVTEGGVETPMDDDEPEDEDVFEDNSLAAFYSHRQSVFCVQLHPQFPNPPLAVSGGEDDAAWIWNTIDGSEVAHLTGHTDSVVAVAFSHDGDMVATGGLDGRVRLWRRQDDAYTTWTFLTNLEGPSEIVWLEWHPRGPVLVAGASDTTVWMWKLPSGAEMNVFNGHTGSVTCGRFTPDGRRLVTGSDDGSLIVWDPASGAPLAKLKDTNTRFALDGGITSLAVSPDNKLVAVGGAAGGVRVVSIANIEQGAAAQVVGTLDAHDAGESVESVEFIDLLPSEAAGVLGSRTARTSTHLVSAATDGRVIVWDLALGKMRGEARHEAAVTKLVVHPYTPLFSTSSMDHRLRTWDARTMQLVGTQYGFTDGVLDVAVGVDDGLTQGADTGGIGAFVDPARSKGYKLVGAGDEGVALVFRLT</sequence>
<feature type="repeat" description="WD" evidence="3">
    <location>
        <begin position="188"/>
        <end position="219"/>
    </location>
</feature>
<dbReference type="OrthoDB" id="10261640at2759"/>
<gene>
    <name evidence="4" type="ORF">MSYG_4482</name>
</gene>
<evidence type="ECO:0000256" key="2">
    <source>
        <dbReference type="ARBA" id="ARBA00022737"/>
    </source>
</evidence>
<dbReference type="VEuPathDB" id="FungiDB:MSYG_4482"/>
<dbReference type="InterPro" id="IPR019775">
    <property type="entry name" value="WD40_repeat_CS"/>
</dbReference>
<dbReference type="InterPro" id="IPR036322">
    <property type="entry name" value="WD40_repeat_dom_sf"/>
</dbReference>
<dbReference type="Proteomes" id="UP000186303">
    <property type="component" value="Chromosome 8"/>
</dbReference>
<dbReference type="STRING" id="1230383.A0A1M8ACC5"/>
<evidence type="ECO:0000313" key="5">
    <source>
        <dbReference type="Proteomes" id="UP000186303"/>
    </source>
</evidence>
<keyword evidence="1 3" id="KW-0853">WD repeat</keyword>
<protein>
    <submittedName>
        <fullName evidence="4">Similar to S.cerevisiae protein SQT1 (Protein involved in 60S ribosomal subunit assembly or modification)</fullName>
    </submittedName>
</protein>
<feature type="repeat" description="WD" evidence="3">
    <location>
        <begin position="375"/>
        <end position="416"/>
    </location>
</feature>
<keyword evidence="2" id="KW-0677">Repeat</keyword>
<keyword evidence="5" id="KW-1185">Reference proteome</keyword>
<dbReference type="SMART" id="SM00320">
    <property type="entry name" value="WD40"/>
    <property type="match status" value="8"/>
</dbReference>
<dbReference type="CDD" id="cd00200">
    <property type="entry name" value="WD40"/>
    <property type="match status" value="1"/>
</dbReference>
<organism evidence="4 5">
    <name type="scientific">Malassezia sympodialis (strain ATCC 42132)</name>
    <name type="common">Atopic eczema-associated yeast</name>
    <dbReference type="NCBI Taxonomy" id="1230383"/>
    <lineage>
        <taxon>Eukaryota</taxon>
        <taxon>Fungi</taxon>
        <taxon>Dikarya</taxon>
        <taxon>Basidiomycota</taxon>
        <taxon>Ustilaginomycotina</taxon>
        <taxon>Malasseziomycetes</taxon>
        <taxon>Malasseziales</taxon>
        <taxon>Malasseziaceae</taxon>
        <taxon>Malassezia</taxon>
    </lineage>
</organism>
<dbReference type="Pfam" id="PF00400">
    <property type="entry name" value="WD40"/>
    <property type="match status" value="6"/>
</dbReference>
<reference evidence="5" key="1">
    <citation type="journal article" date="2017" name="Nucleic Acids Res.">
        <title>Proteogenomics produces comprehensive and highly accurate protein-coding gene annotation in a complete genome assembly of Malassezia sympodialis.</title>
        <authorList>
            <person name="Zhu Y."/>
            <person name="Engstroem P.G."/>
            <person name="Tellgren-Roth C."/>
            <person name="Baudo C.D."/>
            <person name="Kennell J.C."/>
            <person name="Sun S."/>
            <person name="Billmyre R.B."/>
            <person name="Schroeder M.S."/>
            <person name="Andersson A."/>
            <person name="Holm T."/>
            <person name="Sigurgeirsson B."/>
            <person name="Wu G."/>
            <person name="Sankaranarayanan S.R."/>
            <person name="Siddharthan R."/>
            <person name="Sanyal K."/>
            <person name="Lundeberg J."/>
            <person name="Nystedt B."/>
            <person name="Boekhout T."/>
            <person name="Dawson T.L. Jr."/>
            <person name="Heitman J."/>
            <person name="Scheynius A."/>
            <person name="Lehtioe J."/>
        </authorList>
    </citation>
    <scope>NUCLEOTIDE SEQUENCE [LARGE SCALE GENOMIC DNA]</scope>
    <source>
        <strain evidence="5">ATCC 42132</strain>
    </source>
</reference>
<dbReference type="PROSITE" id="PS50082">
    <property type="entry name" value="WD_REPEATS_2"/>
    <property type="match status" value="5"/>
</dbReference>
<dbReference type="PROSITE" id="PS50294">
    <property type="entry name" value="WD_REPEATS_REGION"/>
    <property type="match status" value="2"/>
</dbReference>
<dbReference type="InterPro" id="IPR020472">
    <property type="entry name" value="WD40_PAC1"/>
</dbReference>
<proteinExistence type="predicted"/>
<evidence type="ECO:0000256" key="3">
    <source>
        <dbReference type="PROSITE-ProRule" id="PRU00221"/>
    </source>
</evidence>
<dbReference type="Gene3D" id="2.130.10.10">
    <property type="entry name" value="YVTN repeat-like/Quinoprotein amine dehydrogenase"/>
    <property type="match status" value="1"/>
</dbReference>
<evidence type="ECO:0000256" key="1">
    <source>
        <dbReference type="ARBA" id="ARBA00022574"/>
    </source>
</evidence>
<feature type="repeat" description="WD" evidence="3">
    <location>
        <begin position="132"/>
        <end position="163"/>
    </location>
</feature>
<dbReference type="SUPFAM" id="SSF50978">
    <property type="entry name" value="WD40 repeat-like"/>
    <property type="match status" value="1"/>
</dbReference>
<name>A0A1M8ACC5_MALS4</name>
<feature type="repeat" description="WD" evidence="3">
    <location>
        <begin position="87"/>
        <end position="131"/>
    </location>
</feature>
<dbReference type="PRINTS" id="PR00320">
    <property type="entry name" value="GPROTEINBRPT"/>
</dbReference>
<dbReference type="InterPro" id="IPR015943">
    <property type="entry name" value="WD40/YVTN_repeat-like_dom_sf"/>
</dbReference>